<dbReference type="Proteomes" id="UP001632038">
    <property type="component" value="Unassembled WGS sequence"/>
</dbReference>
<dbReference type="EMBL" id="JAVIJP010000039">
    <property type="protein sequence ID" value="KAL3627765.1"/>
    <property type="molecule type" value="Genomic_DNA"/>
</dbReference>
<organism evidence="1 2">
    <name type="scientific">Castilleja foliolosa</name>
    <dbReference type="NCBI Taxonomy" id="1961234"/>
    <lineage>
        <taxon>Eukaryota</taxon>
        <taxon>Viridiplantae</taxon>
        <taxon>Streptophyta</taxon>
        <taxon>Embryophyta</taxon>
        <taxon>Tracheophyta</taxon>
        <taxon>Spermatophyta</taxon>
        <taxon>Magnoliopsida</taxon>
        <taxon>eudicotyledons</taxon>
        <taxon>Gunneridae</taxon>
        <taxon>Pentapetalae</taxon>
        <taxon>asterids</taxon>
        <taxon>lamiids</taxon>
        <taxon>Lamiales</taxon>
        <taxon>Orobanchaceae</taxon>
        <taxon>Pedicularideae</taxon>
        <taxon>Castillejinae</taxon>
        <taxon>Castilleja</taxon>
    </lineage>
</organism>
<comment type="caution">
    <text evidence="1">The sequence shown here is derived from an EMBL/GenBank/DDBJ whole genome shotgun (WGS) entry which is preliminary data.</text>
</comment>
<proteinExistence type="predicted"/>
<evidence type="ECO:0000313" key="1">
    <source>
        <dbReference type="EMBL" id="KAL3627765.1"/>
    </source>
</evidence>
<keyword evidence="2" id="KW-1185">Reference proteome</keyword>
<name>A0ABD3CD02_9LAMI</name>
<evidence type="ECO:0000313" key="2">
    <source>
        <dbReference type="Proteomes" id="UP001632038"/>
    </source>
</evidence>
<gene>
    <name evidence="1" type="ORF">CASFOL_029128</name>
</gene>
<reference evidence="2" key="1">
    <citation type="journal article" date="2024" name="IScience">
        <title>Strigolactones Initiate the Formation of Haustorium-like Structures in Castilleja.</title>
        <authorList>
            <person name="Buerger M."/>
            <person name="Peterson D."/>
            <person name="Chory J."/>
        </authorList>
    </citation>
    <scope>NUCLEOTIDE SEQUENCE [LARGE SCALE GENOMIC DNA]</scope>
</reference>
<dbReference type="AlphaFoldDB" id="A0ABD3CD02"/>
<protein>
    <submittedName>
        <fullName evidence="1">Uncharacterized protein</fullName>
    </submittedName>
</protein>
<sequence>MGSRAGYEHRYAFSTDDDLISFYNPTPFKRQLKGFVFEIRTRFLLKTSLDDDVIIDTEKFVSGLPTTVFDCRDRLKSVITYRLFEYWMNMHEISCLANEAFDFAKRNVVDNPKYASLEVSPIVVGIDVVTVWLEGETVNDARGRVLSPECMIPLDMCPMTGLLRPFPWLWEANGLRHGLINILLDLPVVTV</sequence>
<accession>A0ABD3CD02</accession>